<reference evidence="1 2" key="1">
    <citation type="submission" date="2016-10" db="EMBL/GenBank/DDBJ databases">
        <authorList>
            <person name="de Groot N.N."/>
        </authorList>
    </citation>
    <scope>NUCLEOTIDE SEQUENCE [LARGE SCALE GENOMIC DNA]</scope>
    <source>
        <strain evidence="1 2">JCM 18415</strain>
    </source>
</reference>
<protein>
    <recommendedName>
        <fullName evidence="3">KilA-N DNA-binding domain-containing protein</fullName>
    </recommendedName>
</protein>
<evidence type="ECO:0000313" key="1">
    <source>
        <dbReference type="EMBL" id="SFQ81479.1"/>
    </source>
</evidence>
<sequence>MASVDPIPFAGEQTLSLRQIDELNGLAKGSSFRLFKTCEEELVEGRDFYWLNAELHAGFIDQLKREGRIYATTRNLVLLTRSGYEQIRIRSRS</sequence>
<dbReference type="RefSeq" id="WP_090538644.1">
    <property type="nucleotide sequence ID" value="NZ_FOYD01000004.1"/>
</dbReference>
<gene>
    <name evidence="1" type="ORF">SAMN05216578_104238</name>
</gene>
<dbReference type="STRING" id="1002526.SAMN05216578_104238"/>
<evidence type="ECO:0000313" key="2">
    <source>
        <dbReference type="Proteomes" id="UP000242815"/>
    </source>
</evidence>
<organism evidence="1 2">
    <name type="scientific">Halopseudomonas formosensis</name>
    <dbReference type="NCBI Taxonomy" id="1002526"/>
    <lineage>
        <taxon>Bacteria</taxon>
        <taxon>Pseudomonadati</taxon>
        <taxon>Pseudomonadota</taxon>
        <taxon>Gammaproteobacteria</taxon>
        <taxon>Pseudomonadales</taxon>
        <taxon>Pseudomonadaceae</taxon>
        <taxon>Halopseudomonas</taxon>
    </lineage>
</organism>
<evidence type="ECO:0008006" key="3">
    <source>
        <dbReference type="Google" id="ProtNLM"/>
    </source>
</evidence>
<accession>A0A1I6BKL5</accession>
<proteinExistence type="predicted"/>
<dbReference type="OrthoDB" id="6903337at2"/>
<dbReference type="EMBL" id="FOYD01000004">
    <property type="protein sequence ID" value="SFQ81479.1"/>
    <property type="molecule type" value="Genomic_DNA"/>
</dbReference>
<dbReference type="Proteomes" id="UP000242815">
    <property type="component" value="Unassembled WGS sequence"/>
</dbReference>
<name>A0A1I6BKL5_9GAMM</name>
<dbReference type="AlphaFoldDB" id="A0A1I6BKL5"/>